<evidence type="ECO:0000256" key="1">
    <source>
        <dbReference type="ARBA" id="ARBA00023002"/>
    </source>
</evidence>
<organism evidence="4 5">
    <name type="scientific">Desulfotalea psychrophila (strain LSv54 / DSM 12343)</name>
    <dbReference type="NCBI Taxonomy" id="177439"/>
    <lineage>
        <taxon>Bacteria</taxon>
        <taxon>Pseudomonadati</taxon>
        <taxon>Thermodesulfobacteriota</taxon>
        <taxon>Desulfobulbia</taxon>
        <taxon>Desulfobulbales</taxon>
        <taxon>Desulfocapsaceae</taxon>
        <taxon>Desulfotalea</taxon>
    </lineage>
</organism>
<dbReference type="STRING" id="177439.DP3028"/>
<dbReference type="EMBL" id="CR522870">
    <property type="protein sequence ID" value="CAG37757.1"/>
    <property type="molecule type" value="Genomic_DNA"/>
</dbReference>
<keyword evidence="1" id="KW-0560">Oxidoreductase</keyword>
<feature type="domain" description="Aldehyde dehydrogenase" evidence="3">
    <location>
        <begin position="45"/>
        <end position="302"/>
    </location>
</feature>
<proteinExistence type="predicted"/>
<dbReference type="CDD" id="cd07121">
    <property type="entry name" value="ALDH_EutE"/>
    <property type="match status" value="1"/>
</dbReference>
<dbReference type="InterPro" id="IPR015590">
    <property type="entry name" value="Aldehyde_DH_dom"/>
</dbReference>
<sequence length="479" mass="51042">MELEMSIGQAQIESIVSEVLAQLSKAQNGSLVASAPAAGDWGVFDELDDAVAAAKVAYKLIDTVAMRNRVVDVMRRAARMNARRLSEMAVSETGMGNVEDKVAKTLLVANRTPGPEILQPTAITGDEGFTLIENAPWGVIASVTPSTNPGSTVINNGISMISGGNSVVFAPHPAAKRITQETIKMMNKAIVEETGVHNLLVCIKEPSLDAARRLFTYEGINLLTVTGGEAVVAAARKITDKRLIAAGAGNPPVVVDETADLARAAESIYIGASFDNNLICANEKEIIIVDSVADEFKREFTAIGAFEISLAQAETIGKTVLLDYGTDKCRANPKWVGRDAYKLADLAGITIPKGCKLLFVDVKGDARHPFAVTEQMMPLIPVVRARNFDQALEWALMLERGLSHTAGMHSTNIHNMEKMAKAVNTSLFVKNGPHIAGLGAGGEGWTSMTISTPTGEGVSNAATFVRLRRCALVGSFRIV</sequence>
<dbReference type="InterPro" id="IPR016162">
    <property type="entry name" value="Ald_DH_N"/>
</dbReference>
<dbReference type="PANTHER" id="PTHR11699">
    <property type="entry name" value="ALDEHYDE DEHYDROGENASE-RELATED"/>
    <property type="match status" value="1"/>
</dbReference>
<keyword evidence="2" id="KW-0520">NAD</keyword>
<dbReference type="InterPro" id="IPR016163">
    <property type="entry name" value="Ald_DH_C"/>
</dbReference>
<dbReference type="InterPro" id="IPR012408">
    <property type="entry name" value="Acetald_propionald_DH-rel"/>
</dbReference>
<name>Q6AIS3_DESPS</name>
<dbReference type="NCBIfam" id="NF011927">
    <property type="entry name" value="PRK15398.1"/>
    <property type="match status" value="1"/>
</dbReference>
<dbReference type="GO" id="GO:0008774">
    <property type="term" value="F:acetaldehyde dehydrogenase (acetylating) activity"/>
    <property type="evidence" value="ECO:0007669"/>
    <property type="project" value="InterPro"/>
</dbReference>
<dbReference type="AlphaFoldDB" id="Q6AIS3"/>
<dbReference type="InterPro" id="IPR016161">
    <property type="entry name" value="Ald_DH/histidinol_DH"/>
</dbReference>
<dbReference type="SUPFAM" id="SSF53720">
    <property type="entry name" value="ALDH-like"/>
    <property type="match status" value="1"/>
</dbReference>
<evidence type="ECO:0000256" key="2">
    <source>
        <dbReference type="ARBA" id="ARBA00023027"/>
    </source>
</evidence>
<evidence type="ECO:0000313" key="4">
    <source>
        <dbReference type="EMBL" id="CAG37757.1"/>
    </source>
</evidence>
<dbReference type="eggNOG" id="COG1012">
    <property type="taxonomic scope" value="Bacteria"/>
</dbReference>
<dbReference type="Pfam" id="PF00171">
    <property type="entry name" value="Aldedh"/>
    <property type="match status" value="1"/>
</dbReference>
<dbReference type="PIRSF" id="PIRSF036410">
    <property type="entry name" value="EutE_PduP"/>
    <property type="match status" value="1"/>
</dbReference>
<protein>
    <submittedName>
        <fullName evidence="4">Probable ethanolamine utilization protein (EutE)</fullName>
    </submittedName>
</protein>
<dbReference type="Gene3D" id="3.40.605.10">
    <property type="entry name" value="Aldehyde Dehydrogenase, Chain A, domain 1"/>
    <property type="match status" value="1"/>
</dbReference>
<evidence type="ECO:0000259" key="3">
    <source>
        <dbReference type="Pfam" id="PF00171"/>
    </source>
</evidence>
<dbReference type="KEGG" id="dps:DP3028"/>
<dbReference type="Gene3D" id="3.40.309.10">
    <property type="entry name" value="Aldehyde Dehydrogenase, Chain A, domain 2"/>
    <property type="match status" value="1"/>
</dbReference>
<dbReference type="HOGENOM" id="CLU_028794_1_0_7"/>
<keyword evidence="5" id="KW-1185">Reference proteome</keyword>
<reference evidence="5" key="1">
    <citation type="journal article" date="2004" name="Environ. Microbiol.">
        <title>The genome of Desulfotalea psychrophila, a sulfate-reducing bacterium from permanently cold Arctic sediments.</title>
        <authorList>
            <person name="Rabus R."/>
            <person name="Ruepp A."/>
            <person name="Frickey T."/>
            <person name="Rattei T."/>
            <person name="Fartmann B."/>
            <person name="Stark M."/>
            <person name="Bauer M."/>
            <person name="Zibat A."/>
            <person name="Lombardot T."/>
            <person name="Becker I."/>
            <person name="Amann J."/>
            <person name="Gellner K."/>
            <person name="Teeling H."/>
            <person name="Leuschner W.D."/>
            <person name="Gloeckner F.-O."/>
            <person name="Lupas A.N."/>
            <person name="Amann R."/>
            <person name="Klenk H.-P."/>
        </authorList>
    </citation>
    <scope>NUCLEOTIDE SEQUENCE [LARGE SCALE GENOMIC DNA]</scope>
    <source>
        <strain evidence="5">DSM 12343 / LSv54</strain>
    </source>
</reference>
<dbReference type="Proteomes" id="UP000000602">
    <property type="component" value="Chromosome"/>
</dbReference>
<accession>Q6AIS3</accession>
<evidence type="ECO:0000313" key="5">
    <source>
        <dbReference type="Proteomes" id="UP000000602"/>
    </source>
</evidence>
<gene>
    <name evidence="4" type="ordered locus">DP3028</name>
</gene>